<evidence type="ECO:0000256" key="5">
    <source>
        <dbReference type="ARBA" id="ARBA00022741"/>
    </source>
</evidence>
<dbReference type="GO" id="GO:0005525">
    <property type="term" value="F:GTP binding"/>
    <property type="evidence" value="ECO:0007669"/>
    <property type="project" value="UniProtKB-UniRule"/>
</dbReference>
<accession>A0A368V9R4</accession>
<dbReference type="EMBL" id="QNSA01000002">
    <property type="protein sequence ID" value="RBP76122.1"/>
    <property type="molecule type" value="Genomic_DNA"/>
</dbReference>
<keyword evidence="5 10" id="KW-0547">Nucleotide-binding</keyword>
<dbReference type="InterPro" id="IPR006073">
    <property type="entry name" value="GTP-bd"/>
</dbReference>
<keyword evidence="7 10" id="KW-0342">GTP-binding</keyword>
<organism evidence="13 14">
    <name type="scientific">Marinobacter nauticus</name>
    <name type="common">Marinobacter hydrocarbonoclasticus</name>
    <name type="synonym">Marinobacter aquaeolei</name>
    <dbReference type="NCBI Taxonomy" id="2743"/>
    <lineage>
        <taxon>Bacteria</taxon>
        <taxon>Pseudomonadati</taxon>
        <taxon>Pseudomonadota</taxon>
        <taxon>Gammaproteobacteria</taxon>
        <taxon>Pseudomonadales</taxon>
        <taxon>Marinobacteraceae</taxon>
        <taxon>Marinobacter</taxon>
    </lineage>
</organism>
<comment type="similarity">
    <text evidence="2 10">Belongs to the TRAFAC class TrmE-Era-EngA-EngB-Septin-like GTPase superfamily. EngB GTPase family.</text>
</comment>
<dbReference type="EMBL" id="QPJB01000002">
    <property type="protein sequence ID" value="RCW36995.1"/>
    <property type="molecule type" value="Genomic_DNA"/>
</dbReference>
<dbReference type="NCBIfam" id="TIGR03598">
    <property type="entry name" value="GTPase_YsxC"/>
    <property type="match status" value="1"/>
</dbReference>
<proteinExistence type="inferred from homology"/>
<evidence type="ECO:0000313" key="12">
    <source>
        <dbReference type="EMBL" id="RBP76122.1"/>
    </source>
</evidence>
<dbReference type="PANTHER" id="PTHR11649:SF13">
    <property type="entry name" value="ENGB-TYPE G DOMAIN-CONTAINING PROTEIN"/>
    <property type="match status" value="1"/>
</dbReference>
<evidence type="ECO:0000256" key="2">
    <source>
        <dbReference type="ARBA" id="ARBA00009638"/>
    </source>
</evidence>
<evidence type="ECO:0000256" key="9">
    <source>
        <dbReference type="ARBA" id="ARBA00023306"/>
    </source>
</evidence>
<evidence type="ECO:0000313" key="14">
    <source>
        <dbReference type="Proteomes" id="UP000252795"/>
    </source>
</evidence>
<dbReference type="InterPro" id="IPR019987">
    <property type="entry name" value="GTP-bd_ribosome_bio_YsxC"/>
</dbReference>
<dbReference type="Gene3D" id="3.40.50.300">
    <property type="entry name" value="P-loop containing nucleotide triphosphate hydrolases"/>
    <property type="match status" value="1"/>
</dbReference>
<sequence>MDPDLTQKSLSFNSARFLISASKLDECPPDHGAEVAFAGRSNAGKSSALNAITANGKLARTSKTPGRTRLINFFSLNREHARLVDLPGYGYAKVSRDMKDDWQQHLGHYLNDRRCLRGLVLVMDIRHPLTDFDQMMVEWCEHNHLPLMILATKADKLKFGQAKTAMLGIAKKLKEYQCVEHLIMFSATSKRGVDECREALTHWLEASEQAPVEA</sequence>
<dbReference type="Proteomes" id="UP000253065">
    <property type="component" value="Unassembled WGS sequence"/>
</dbReference>
<evidence type="ECO:0000256" key="8">
    <source>
        <dbReference type="ARBA" id="ARBA00023210"/>
    </source>
</evidence>
<keyword evidence="9 10" id="KW-0131">Cell cycle</keyword>
<dbReference type="AlphaFoldDB" id="A0A368V9R4"/>
<reference evidence="13 14" key="1">
    <citation type="submission" date="2018-07" db="EMBL/GenBank/DDBJ databases">
        <title>Freshwater and sediment microbial communities from various areas in North America, analyzing microbe dynamics in response to fracking.</title>
        <authorList>
            <person name="Lamendella R."/>
        </authorList>
    </citation>
    <scope>NUCLEOTIDE SEQUENCE [LARGE SCALE GENOMIC DNA]</scope>
    <source>
        <strain evidence="13 14">114E</strain>
        <strain evidence="12 15">114E_o</strain>
    </source>
</reference>
<evidence type="ECO:0000256" key="1">
    <source>
        <dbReference type="ARBA" id="ARBA00001946"/>
    </source>
</evidence>
<gene>
    <name evidence="10" type="primary">engB</name>
    <name evidence="13" type="ORF">DET51_102141</name>
    <name evidence="12" type="ORF">DET64_102141</name>
</gene>
<evidence type="ECO:0000259" key="11">
    <source>
        <dbReference type="PROSITE" id="PS51706"/>
    </source>
</evidence>
<comment type="function">
    <text evidence="10">Necessary for normal cell division and for the maintenance of normal septation.</text>
</comment>
<evidence type="ECO:0000256" key="6">
    <source>
        <dbReference type="ARBA" id="ARBA00022842"/>
    </source>
</evidence>
<name>A0A368V9R4_MARNT</name>
<dbReference type="PANTHER" id="PTHR11649">
    <property type="entry name" value="MSS1/TRME-RELATED GTP-BINDING PROTEIN"/>
    <property type="match status" value="1"/>
</dbReference>
<dbReference type="PROSITE" id="PS51706">
    <property type="entry name" value="G_ENGB"/>
    <property type="match status" value="1"/>
</dbReference>
<dbReference type="RefSeq" id="WP_011786979.1">
    <property type="nucleotide sequence ID" value="NZ_CAJXYA010000073.1"/>
</dbReference>
<keyword evidence="8 10" id="KW-0717">Septation</keyword>
<feature type="domain" description="EngB-type G" evidence="11">
    <location>
        <begin position="31"/>
        <end position="206"/>
    </location>
</feature>
<evidence type="ECO:0000256" key="7">
    <source>
        <dbReference type="ARBA" id="ARBA00023134"/>
    </source>
</evidence>
<dbReference type="GO" id="GO:0005829">
    <property type="term" value="C:cytosol"/>
    <property type="evidence" value="ECO:0007669"/>
    <property type="project" value="TreeGrafter"/>
</dbReference>
<dbReference type="GeneID" id="31822815"/>
<evidence type="ECO:0000256" key="3">
    <source>
        <dbReference type="ARBA" id="ARBA00022618"/>
    </source>
</evidence>
<keyword evidence="15" id="KW-1185">Reference proteome</keyword>
<evidence type="ECO:0000313" key="15">
    <source>
        <dbReference type="Proteomes" id="UP000253065"/>
    </source>
</evidence>
<dbReference type="InterPro" id="IPR027417">
    <property type="entry name" value="P-loop_NTPase"/>
</dbReference>
<dbReference type="CDD" id="cd01876">
    <property type="entry name" value="YihA_EngB"/>
    <property type="match status" value="1"/>
</dbReference>
<keyword evidence="3 10" id="KW-0132">Cell division</keyword>
<dbReference type="Proteomes" id="UP000252795">
    <property type="component" value="Unassembled WGS sequence"/>
</dbReference>
<dbReference type="OMA" id="AKVDQCP"/>
<dbReference type="Pfam" id="PF01926">
    <property type="entry name" value="MMR_HSR1"/>
    <property type="match status" value="1"/>
</dbReference>
<dbReference type="GO" id="GO:0046872">
    <property type="term" value="F:metal ion binding"/>
    <property type="evidence" value="ECO:0007669"/>
    <property type="project" value="UniProtKB-KW"/>
</dbReference>
<evidence type="ECO:0000256" key="10">
    <source>
        <dbReference type="HAMAP-Rule" id="MF_00321"/>
    </source>
</evidence>
<dbReference type="GO" id="GO:0000917">
    <property type="term" value="P:division septum assembly"/>
    <property type="evidence" value="ECO:0007669"/>
    <property type="project" value="UniProtKB-KW"/>
</dbReference>
<comment type="cofactor">
    <cofactor evidence="1">
        <name>Mg(2+)</name>
        <dbReference type="ChEBI" id="CHEBI:18420"/>
    </cofactor>
</comment>
<dbReference type="FunFam" id="3.40.50.300:FF:000098">
    <property type="entry name" value="Probable GTP-binding protein EngB"/>
    <property type="match status" value="1"/>
</dbReference>
<dbReference type="InterPro" id="IPR030393">
    <property type="entry name" value="G_ENGB_dom"/>
</dbReference>
<keyword evidence="4" id="KW-0479">Metal-binding</keyword>
<keyword evidence="6" id="KW-0460">Magnesium</keyword>
<comment type="caution">
    <text evidence="13">The sequence shown here is derived from an EMBL/GenBank/DDBJ whole genome shotgun (WGS) entry which is preliminary data.</text>
</comment>
<evidence type="ECO:0000256" key="4">
    <source>
        <dbReference type="ARBA" id="ARBA00022723"/>
    </source>
</evidence>
<evidence type="ECO:0000313" key="13">
    <source>
        <dbReference type="EMBL" id="RCW36995.1"/>
    </source>
</evidence>
<protein>
    <recommendedName>
        <fullName evidence="10">Probable GTP-binding protein EngB</fullName>
    </recommendedName>
</protein>
<dbReference type="HAMAP" id="MF_00321">
    <property type="entry name" value="GTPase_EngB"/>
    <property type="match status" value="1"/>
</dbReference>
<dbReference type="SUPFAM" id="SSF52540">
    <property type="entry name" value="P-loop containing nucleoside triphosphate hydrolases"/>
    <property type="match status" value="1"/>
</dbReference>